<reference evidence="2 3" key="1">
    <citation type="submission" date="2015-07" db="EMBL/GenBank/DDBJ databases">
        <title>The genome of Pseudoloma neurophilia, a relevant intracellular parasite of the zebrafish.</title>
        <authorList>
            <person name="Ndikumana S."/>
            <person name="Pelin A."/>
            <person name="Sanders J."/>
            <person name="Corradi N."/>
        </authorList>
    </citation>
    <scope>NUCLEOTIDE SEQUENCE [LARGE SCALE GENOMIC DNA]</scope>
    <source>
        <strain evidence="2 3">MK1</strain>
    </source>
</reference>
<dbReference type="GO" id="GO:0016779">
    <property type="term" value="F:nucleotidyltransferase activity"/>
    <property type="evidence" value="ECO:0007669"/>
    <property type="project" value="TreeGrafter"/>
</dbReference>
<dbReference type="InterPro" id="IPR000594">
    <property type="entry name" value="ThiF_NAD_FAD-bd"/>
</dbReference>
<gene>
    <name evidence="2" type="ORF">M153_110006348</name>
</gene>
<evidence type="ECO:0000259" key="1">
    <source>
        <dbReference type="Pfam" id="PF00899"/>
    </source>
</evidence>
<evidence type="ECO:0000313" key="3">
    <source>
        <dbReference type="Proteomes" id="UP000051530"/>
    </source>
</evidence>
<dbReference type="GO" id="GO:0045116">
    <property type="term" value="P:protein neddylation"/>
    <property type="evidence" value="ECO:0007669"/>
    <property type="project" value="UniProtKB-UniPathway"/>
</dbReference>
<dbReference type="Gene3D" id="3.40.50.720">
    <property type="entry name" value="NAD(P)-binding Rossmann-like Domain"/>
    <property type="match status" value="1"/>
</dbReference>
<evidence type="ECO:0000313" key="2">
    <source>
        <dbReference type="EMBL" id="KRH95229.1"/>
    </source>
</evidence>
<dbReference type="PANTHER" id="PTHR10953:SF102">
    <property type="entry name" value="ADENYLYLTRANSFERASE AND SULFURTRANSFERASE MOCS3"/>
    <property type="match status" value="1"/>
</dbReference>
<sequence>MSELLNDFLKEKRILIAGAGTTGSEILKYFIFYEQLDLTILDFDTVMLSDLNRQFFFRESDIGRRKVAVISEYFLKFYNKKIKVIDKNLFDCEIEEFDLIFCCFDNIESRMELNIRISGTKCILIDIGIENLNAHVKKVIFEKTSCLFCIKDLYKQDKFRNICSLKGSQKREDQIYALLQKFESISNQEIARKRNTQDVIPENLKVFNEIQKSEIIIRETIDAFNTSNKKKTDEFEVIGIKDNIIANTCFIASIATAFAIAIIFDNENDFWFYNGANTPYITKTKIQKDHKCFICNK</sequence>
<dbReference type="GO" id="GO:0005737">
    <property type="term" value="C:cytoplasm"/>
    <property type="evidence" value="ECO:0007669"/>
    <property type="project" value="TreeGrafter"/>
</dbReference>
<dbReference type="VEuPathDB" id="MicrosporidiaDB:M153_110006348"/>
<name>A0A0R0M124_9MICR</name>
<dbReference type="AlphaFoldDB" id="A0A0R0M124"/>
<dbReference type="EMBL" id="LGUB01000002">
    <property type="protein sequence ID" value="KRH95229.1"/>
    <property type="molecule type" value="Genomic_DNA"/>
</dbReference>
<keyword evidence="3" id="KW-1185">Reference proteome</keyword>
<organism evidence="2 3">
    <name type="scientific">Pseudoloma neurophilia</name>
    <dbReference type="NCBI Taxonomy" id="146866"/>
    <lineage>
        <taxon>Eukaryota</taxon>
        <taxon>Fungi</taxon>
        <taxon>Fungi incertae sedis</taxon>
        <taxon>Microsporidia</taxon>
        <taxon>Pseudoloma</taxon>
    </lineage>
</organism>
<dbReference type="GO" id="GO:0004792">
    <property type="term" value="F:thiosulfate-cyanide sulfurtransferase activity"/>
    <property type="evidence" value="ECO:0007669"/>
    <property type="project" value="TreeGrafter"/>
</dbReference>
<comment type="caution">
    <text evidence="2">The sequence shown here is derived from an EMBL/GenBank/DDBJ whole genome shotgun (WGS) entry which is preliminary data.</text>
</comment>
<dbReference type="SUPFAM" id="SSF69572">
    <property type="entry name" value="Activating enzymes of the ubiquitin-like proteins"/>
    <property type="match status" value="1"/>
</dbReference>
<dbReference type="InterPro" id="IPR035985">
    <property type="entry name" value="Ubiquitin-activating_enz"/>
</dbReference>
<dbReference type="Pfam" id="PF00899">
    <property type="entry name" value="ThiF"/>
    <property type="match status" value="1"/>
</dbReference>
<feature type="domain" description="THIF-type NAD/FAD binding fold" evidence="1">
    <location>
        <begin position="9"/>
        <end position="290"/>
    </location>
</feature>
<dbReference type="Proteomes" id="UP000051530">
    <property type="component" value="Unassembled WGS sequence"/>
</dbReference>
<accession>A0A0R0M124</accession>
<dbReference type="GO" id="GO:0008641">
    <property type="term" value="F:ubiquitin-like modifier activating enzyme activity"/>
    <property type="evidence" value="ECO:0007669"/>
    <property type="project" value="InterPro"/>
</dbReference>
<dbReference type="InterPro" id="IPR045886">
    <property type="entry name" value="ThiF/MoeB/HesA"/>
</dbReference>
<dbReference type="OrthoDB" id="10255449at2759"/>
<dbReference type="PANTHER" id="PTHR10953">
    <property type="entry name" value="UBIQUITIN-ACTIVATING ENZYME E1"/>
    <property type="match status" value="1"/>
</dbReference>
<proteinExistence type="predicted"/>
<dbReference type="UniPathway" id="UPA00885"/>
<protein>
    <submittedName>
        <fullName evidence="2">Putative Ubiquitin-activating enzyme E1</fullName>
    </submittedName>
</protein>